<reference evidence="10" key="1">
    <citation type="journal article" date="2013" name="Nature">
        <title>Insights into bilaterian evolution from three spiralian genomes.</title>
        <authorList>
            <person name="Simakov O."/>
            <person name="Marletaz F."/>
            <person name="Cho S.J."/>
            <person name="Edsinger-Gonzales E."/>
            <person name="Havlak P."/>
            <person name="Hellsten U."/>
            <person name="Kuo D.H."/>
            <person name="Larsson T."/>
            <person name="Lv J."/>
            <person name="Arendt D."/>
            <person name="Savage R."/>
            <person name="Osoegawa K."/>
            <person name="de Jong P."/>
            <person name="Grimwood J."/>
            <person name="Chapman J.A."/>
            <person name="Shapiro H."/>
            <person name="Aerts A."/>
            <person name="Otillar R.P."/>
            <person name="Terry A.Y."/>
            <person name="Boore J.L."/>
            <person name="Grigoriev I.V."/>
            <person name="Lindberg D.R."/>
            <person name="Seaver E.C."/>
            <person name="Weisblat D.A."/>
            <person name="Putnam N.H."/>
            <person name="Rokhsar D.S."/>
        </authorList>
    </citation>
    <scope>NUCLEOTIDE SEQUENCE</scope>
</reference>
<dbReference type="PROSITE" id="PS50268">
    <property type="entry name" value="CADHERIN_2"/>
    <property type="match status" value="2"/>
</dbReference>
<dbReference type="Gene3D" id="2.60.40.60">
    <property type="entry name" value="Cadherins"/>
    <property type="match status" value="2"/>
</dbReference>
<dbReference type="HOGENOM" id="CLU_2078885_0_0_1"/>
<evidence type="ECO:0000313" key="10">
    <source>
        <dbReference type="EMBL" id="ESO03633.1"/>
    </source>
</evidence>
<dbReference type="InterPro" id="IPR002126">
    <property type="entry name" value="Cadherin-like_dom"/>
</dbReference>
<evidence type="ECO:0000256" key="3">
    <source>
        <dbReference type="ARBA" id="ARBA00022737"/>
    </source>
</evidence>
<evidence type="ECO:0000256" key="8">
    <source>
        <dbReference type="PROSITE-ProRule" id="PRU00043"/>
    </source>
</evidence>
<dbReference type="EMBL" id="KB096590">
    <property type="protein sequence ID" value="ESO03633.1"/>
    <property type="molecule type" value="Genomic_DNA"/>
</dbReference>
<feature type="non-terminal residue" evidence="10">
    <location>
        <position position="118"/>
    </location>
</feature>
<dbReference type="Pfam" id="PF00028">
    <property type="entry name" value="Cadherin"/>
    <property type="match status" value="1"/>
</dbReference>
<protein>
    <recommendedName>
        <fullName evidence="9">Cadherin domain-containing protein</fullName>
    </recommendedName>
</protein>
<keyword evidence="3" id="KW-0677">Repeat</keyword>
<comment type="subcellular location">
    <subcellularLocation>
        <location evidence="1">Membrane</location>
        <topology evidence="1">Single-pass membrane protein</topology>
    </subcellularLocation>
</comment>
<dbReference type="OMA" id="PFTINEH"/>
<feature type="domain" description="Cadherin" evidence="9">
    <location>
        <begin position="1"/>
        <end position="43"/>
    </location>
</feature>
<sequence>LDRESRDLYKMVVLATDGGHKPLTGSIKINVKVVDANDNMPEFENSTYHVKVYEDAEIGTPILRVRAVDKDADLNGKVVYGFSKHIQNAKNFPFTINEHTGTIFLNQHLDFESTPLHQ</sequence>
<evidence type="ECO:0000256" key="5">
    <source>
        <dbReference type="ARBA" id="ARBA00022989"/>
    </source>
</evidence>
<keyword evidence="7" id="KW-0325">Glycoprotein</keyword>
<name>V3V1D3_HELRO</name>
<dbReference type="SUPFAM" id="SSF49313">
    <property type="entry name" value="Cadherin-like"/>
    <property type="match status" value="2"/>
</dbReference>
<dbReference type="OrthoDB" id="6252479at2759"/>
<dbReference type="PROSITE" id="PS00232">
    <property type="entry name" value="CADHERIN_1"/>
    <property type="match status" value="1"/>
</dbReference>
<evidence type="ECO:0000256" key="4">
    <source>
        <dbReference type="ARBA" id="ARBA00022837"/>
    </source>
</evidence>
<dbReference type="InterPro" id="IPR015919">
    <property type="entry name" value="Cadherin-like_sf"/>
</dbReference>
<evidence type="ECO:0000256" key="6">
    <source>
        <dbReference type="ARBA" id="ARBA00023136"/>
    </source>
</evidence>
<dbReference type="PRINTS" id="PR00205">
    <property type="entry name" value="CADHERIN"/>
</dbReference>
<dbReference type="GeneID" id="20215789"/>
<keyword evidence="6" id="KW-0472">Membrane</keyword>
<dbReference type="PANTHER" id="PTHR24028:SF146">
    <property type="entry name" value="CADHERIN 96CB, ISOFORM D-RELATED"/>
    <property type="match status" value="1"/>
</dbReference>
<feature type="non-terminal residue" evidence="10">
    <location>
        <position position="1"/>
    </location>
</feature>
<keyword evidence="5" id="KW-1133">Transmembrane helix</keyword>
<evidence type="ECO:0000256" key="2">
    <source>
        <dbReference type="ARBA" id="ARBA00022692"/>
    </source>
</evidence>
<accession>V3V1D3</accession>
<dbReference type="eggNOG" id="KOG3594">
    <property type="taxonomic scope" value="Eukaryota"/>
</dbReference>
<dbReference type="CDD" id="cd11304">
    <property type="entry name" value="Cadherin_repeat"/>
    <property type="match status" value="2"/>
</dbReference>
<dbReference type="InterPro" id="IPR020894">
    <property type="entry name" value="Cadherin_CS"/>
</dbReference>
<evidence type="ECO:0000256" key="7">
    <source>
        <dbReference type="ARBA" id="ARBA00023180"/>
    </source>
</evidence>
<gene>
    <name evidence="10" type="ORF">HELRODRAFT_80243</name>
</gene>
<dbReference type="InterPro" id="IPR050174">
    <property type="entry name" value="Protocadherin/Cadherin-CA"/>
</dbReference>
<proteinExistence type="predicted"/>
<keyword evidence="2" id="KW-0812">Transmembrane</keyword>
<dbReference type="PANTHER" id="PTHR24028">
    <property type="entry name" value="CADHERIN-87A"/>
    <property type="match status" value="1"/>
</dbReference>
<keyword evidence="4 8" id="KW-0106">Calcium</keyword>
<dbReference type="RefSeq" id="XP_009018190.1">
    <property type="nucleotide sequence ID" value="XM_009019942.1"/>
</dbReference>
<dbReference type="STRING" id="6412.T1G3Z1"/>
<evidence type="ECO:0000256" key="1">
    <source>
        <dbReference type="ARBA" id="ARBA00004167"/>
    </source>
</evidence>
<organism evidence="10">
    <name type="scientific">Helobdella robusta</name>
    <name type="common">Californian leech</name>
    <dbReference type="NCBI Taxonomy" id="6412"/>
    <lineage>
        <taxon>Eukaryota</taxon>
        <taxon>Metazoa</taxon>
        <taxon>Spiralia</taxon>
        <taxon>Lophotrochozoa</taxon>
        <taxon>Annelida</taxon>
        <taxon>Clitellata</taxon>
        <taxon>Hirudinea</taxon>
        <taxon>Rhynchobdellida</taxon>
        <taxon>Glossiphoniidae</taxon>
        <taxon>Helobdella</taxon>
    </lineage>
</organism>
<evidence type="ECO:0000259" key="9">
    <source>
        <dbReference type="PROSITE" id="PS50268"/>
    </source>
</evidence>
<feature type="domain" description="Cadherin" evidence="9">
    <location>
        <begin position="44"/>
        <end position="118"/>
    </location>
</feature>